<dbReference type="AlphaFoldDB" id="A0AAE3GUC8"/>
<protein>
    <submittedName>
        <fullName evidence="1">Uncharacterized protein</fullName>
    </submittedName>
</protein>
<accession>A0AAE3GUC8</accession>
<proteinExistence type="predicted"/>
<evidence type="ECO:0000313" key="2">
    <source>
        <dbReference type="Proteomes" id="UP001204953"/>
    </source>
</evidence>
<organism evidence="1 2">
    <name type="scientific">Limnofasciculus baicalensis BBK-W-15</name>
    <dbReference type="NCBI Taxonomy" id="2699891"/>
    <lineage>
        <taxon>Bacteria</taxon>
        <taxon>Bacillati</taxon>
        <taxon>Cyanobacteriota</taxon>
        <taxon>Cyanophyceae</taxon>
        <taxon>Coleofasciculales</taxon>
        <taxon>Coleofasciculaceae</taxon>
        <taxon>Limnofasciculus</taxon>
        <taxon>Limnofasciculus baicalensis</taxon>
    </lineage>
</organism>
<dbReference type="Proteomes" id="UP001204953">
    <property type="component" value="Unassembled WGS sequence"/>
</dbReference>
<sequence length="67" mass="7741">MGFLTISSHSLTWYWEKVIYDLERDRTLVQQSRSLTIELENAIALLQSRSLSPTPSCPIFQNLVSKQ</sequence>
<name>A0AAE3GUC8_9CYAN</name>
<dbReference type="EMBL" id="JAMZMM010000245">
    <property type="protein sequence ID" value="MCP2730826.1"/>
    <property type="molecule type" value="Genomic_DNA"/>
</dbReference>
<reference evidence="1" key="1">
    <citation type="submission" date="2022-06" db="EMBL/GenBank/DDBJ databases">
        <title>New cyanobacteria of genus Symplocastrum in benthos of Lake Baikal.</title>
        <authorList>
            <person name="Sorokovikova E."/>
            <person name="Tikhonova I."/>
            <person name="Krasnopeev A."/>
            <person name="Evseev P."/>
            <person name="Gladkikh A."/>
            <person name="Belykh O."/>
        </authorList>
    </citation>
    <scope>NUCLEOTIDE SEQUENCE</scope>
    <source>
        <strain evidence="1">BBK-W-15</strain>
    </source>
</reference>
<evidence type="ECO:0000313" key="1">
    <source>
        <dbReference type="EMBL" id="MCP2730826.1"/>
    </source>
</evidence>
<comment type="caution">
    <text evidence="1">The sequence shown here is derived from an EMBL/GenBank/DDBJ whole genome shotgun (WGS) entry which is preliminary data.</text>
</comment>
<keyword evidence="2" id="KW-1185">Reference proteome</keyword>
<gene>
    <name evidence="1" type="ORF">NJ959_20575</name>
</gene>
<dbReference type="RefSeq" id="WP_254013577.1">
    <property type="nucleotide sequence ID" value="NZ_JAMZMM010000245.1"/>
</dbReference>